<keyword evidence="3" id="KW-1185">Reference proteome</keyword>
<accession>A0A6M0K559</accession>
<evidence type="ECO:0000256" key="1">
    <source>
        <dbReference type="SAM" id="SignalP"/>
    </source>
</evidence>
<organism evidence="2 3">
    <name type="scientific">Thiorhodococcus minor</name>
    <dbReference type="NCBI Taxonomy" id="57489"/>
    <lineage>
        <taxon>Bacteria</taxon>
        <taxon>Pseudomonadati</taxon>
        <taxon>Pseudomonadota</taxon>
        <taxon>Gammaproteobacteria</taxon>
        <taxon>Chromatiales</taxon>
        <taxon>Chromatiaceae</taxon>
        <taxon>Thiorhodococcus</taxon>
    </lineage>
</organism>
<sequence>MTKSLATLAIALTISLAPSLAVLAQDETYPNEVDTHIGRLTFDHGVPTEETSEKLYYERVQPAERARSAYTKL</sequence>
<keyword evidence="1" id="KW-0732">Signal</keyword>
<reference evidence="2 3" key="1">
    <citation type="submission" date="2020-02" db="EMBL/GenBank/DDBJ databases">
        <title>Genome sequences of Thiorhodococcus mannitoliphagus and Thiorhodococcus minor, purple sulfur photosynthetic bacteria in the gammaproteobacterial family, Chromatiaceae.</title>
        <authorList>
            <person name="Aviles F.A."/>
            <person name="Meyer T.E."/>
            <person name="Kyndt J.A."/>
        </authorList>
    </citation>
    <scope>NUCLEOTIDE SEQUENCE [LARGE SCALE GENOMIC DNA]</scope>
    <source>
        <strain evidence="2 3">DSM 11518</strain>
    </source>
</reference>
<gene>
    <name evidence="2" type="ORF">G3446_21350</name>
</gene>
<dbReference type="RefSeq" id="WP_164455099.1">
    <property type="nucleotide sequence ID" value="NZ_JAAIJQ010000088.1"/>
</dbReference>
<feature type="signal peptide" evidence="1">
    <location>
        <begin position="1"/>
        <end position="24"/>
    </location>
</feature>
<dbReference type="Proteomes" id="UP000483379">
    <property type="component" value="Unassembled WGS sequence"/>
</dbReference>
<evidence type="ECO:0000313" key="3">
    <source>
        <dbReference type="Proteomes" id="UP000483379"/>
    </source>
</evidence>
<comment type="caution">
    <text evidence="2">The sequence shown here is derived from an EMBL/GenBank/DDBJ whole genome shotgun (WGS) entry which is preliminary data.</text>
</comment>
<dbReference type="AlphaFoldDB" id="A0A6M0K559"/>
<feature type="chain" id="PRO_5027003159" description="DUF4148 domain-containing protein" evidence="1">
    <location>
        <begin position="25"/>
        <end position="73"/>
    </location>
</feature>
<name>A0A6M0K559_9GAMM</name>
<dbReference type="EMBL" id="JAAIJQ010000088">
    <property type="protein sequence ID" value="NEV64394.1"/>
    <property type="molecule type" value="Genomic_DNA"/>
</dbReference>
<evidence type="ECO:0000313" key="2">
    <source>
        <dbReference type="EMBL" id="NEV64394.1"/>
    </source>
</evidence>
<evidence type="ECO:0008006" key="4">
    <source>
        <dbReference type="Google" id="ProtNLM"/>
    </source>
</evidence>
<protein>
    <recommendedName>
        <fullName evidence="4">DUF4148 domain-containing protein</fullName>
    </recommendedName>
</protein>
<proteinExistence type="predicted"/>